<evidence type="ECO:0008006" key="11">
    <source>
        <dbReference type="Google" id="ProtNLM"/>
    </source>
</evidence>
<feature type="binding site" description="axial binding residue" evidence="6">
    <location>
        <position position="460"/>
    </location>
    <ligand>
        <name>heme</name>
        <dbReference type="ChEBI" id="CHEBI:30413"/>
    </ligand>
    <ligandPart>
        <name>Fe</name>
        <dbReference type="ChEBI" id="CHEBI:18248"/>
    </ligandPart>
</feature>
<dbReference type="Gene3D" id="1.10.630.10">
    <property type="entry name" value="Cytochrome P450"/>
    <property type="match status" value="1"/>
</dbReference>
<dbReference type="PRINTS" id="PR00385">
    <property type="entry name" value="P450"/>
</dbReference>
<evidence type="ECO:0000256" key="4">
    <source>
        <dbReference type="ARBA" id="ARBA00023002"/>
    </source>
</evidence>
<dbReference type="PANTHER" id="PTHR47950">
    <property type="entry name" value="CYTOCHROME P450, FAMILY 76, SUBFAMILY C, POLYPEPTIDE 5-RELATED"/>
    <property type="match status" value="1"/>
</dbReference>
<proteinExistence type="inferred from homology"/>
<dbReference type="SUPFAM" id="SSF48264">
    <property type="entry name" value="Cytochrome P450"/>
    <property type="match status" value="1"/>
</dbReference>
<sequence length="517" mass="57690">MHRTNSPVRSQFCRQSRMAELLPWLLPWLLATLLAVYFLDLRAHARRGLPPGPRPLPLIGNLHLLGDQPHRSLAGLAKIHGPLMSLRLGAVTTVVASSPEVAREFLQTHDAIFATRSVPDAIDAHARSSVVWLPNSSPSWRALRKIMARELFVPHRLDALRHLRREKVRQLVDHVGRLAGEDAAVDVGRAAFATVLNLLSGNIFSRDLTNLDDHGESKEFQELVTELMEAAGRPNLSDFYPAFAAADLQGCRRKAAKLIARLHRVFDEEIDGRLHDRRSGQPRKNDFLDLLLDSETTTGDKGSAGLDRDTLRSMLTDLFAAGSDTSSNTVEWAMTELLKNPVSMYKVCDELARVIGIRRNIEESEIGQLPYLQAVVKETFRLHPPAPLLLPRQAEVATKVIGYTIPKGARLLINIWAMGRDPNVWSEPEKFMPERFLEKTIDFKGGDFELIPFGAGRRICPGMPLAIRMMHMVLGSLLNQFEWKLPVEVEINGVDMAEKFGVTLIKAVPLCAIATPI</sequence>
<keyword evidence="8" id="KW-0472">Membrane</keyword>
<keyword evidence="3" id="KW-0611">Plant defense</keyword>
<dbReference type="PRINTS" id="PR00463">
    <property type="entry name" value="EP450I"/>
</dbReference>
<comment type="similarity">
    <text evidence="1 7">Belongs to the cytochrome P450 family.</text>
</comment>
<evidence type="ECO:0000256" key="3">
    <source>
        <dbReference type="ARBA" id="ARBA00022821"/>
    </source>
</evidence>
<keyword evidence="4 7" id="KW-0560">Oxidoreductase</keyword>
<dbReference type="Pfam" id="PF00067">
    <property type="entry name" value="p450"/>
    <property type="match status" value="1"/>
</dbReference>
<dbReference type="OMA" id="FTDLFCA"/>
<dbReference type="PROSITE" id="PS00086">
    <property type="entry name" value="CYTOCHROME_P450"/>
    <property type="match status" value="1"/>
</dbReference>
<dbReference type="InterPro" id="IPR036396">
    <property type="entry name" value="Cyt_P450_sf"/>
</dbReference>
<keyword evidence="8" id="KW-1133">Transmembrane helix</keyword>
<dbReference type="InterPro" id="IPR017972">
    <property type="entry name" value="Cyt_P450_CS"/>
</dbReference>
<keyword evidence="6 7" id="KW-0349">Heme</keyword>
<organism evidence="9 10">
    <name type="scientific">Setaria viridis</name>
    <name type="common">Green bristlegrass</name>
    <name type="synonym">Setaria italica subsp. viridis</name>
    <dbReference type="NCBI Taxonomy" id="4556"/>
    <lineage>
        <taxon>Eukaryota</taxon>
        <taxon>Viridiplantae</taxon>
        <taxon>Streptophyta</taxon>
        <taxon>Embryophyta</taxon>
        <taxon>Tracheophyta</taxon>
        <taxon>Spermatophyta</taxon>
        <taxon>Magnoliopsida</taxon>
        <taxon>Liliopsida</taxon>
        <taxon>Poales</taxon>
        <taxon>Poaceae</taxon>
        <taxon>PACMAD clade</taxon>
        <taxon>Panicoideae</taxon>
        <taxon>Panicodae</taxon>
        <taxon>Paniceae</taxon>
        <taxon>Cenchrinae</taxon>
        <taxon>Setaria</taxon>
    </lineage>
</organism>
<dbReference type="InterPro" id="IPR001128">
    <property type="entry name" value="Cyt_P450"/>
</dbReference>
<evidence type="ECO:0000256" key="8">
    <source>
        <dbReference type="SAM" id="Phobius"/>
    </source>
</evidence>
<evidence type="ECO:0000313" key="9">
    <source>
        <dbReference type="EMBL" id="TKV92865.1"/>
    </source>
</evidence>
<dbReference type="InterPro" id="IPR002401">
    <property type="entry name" value="Cyt_P450_E_grp-I"/>
</dbReference>
<accession>A0A4V6D148</accession>
<dbReference type="GO" id="GO:0051502">
    <property type="term" value="P:diterpene phytoalexin biosynthetic process"/>
    <property type="evidence" value="ECO:0007669"/>
    <property type="project" value="UniProtKB-ARBA"/>
</dbReference>
<dbReference type="GO" id="GO:0006952">
    <property type="term" value="P:defense response"/>
    <property type="evidence" value="ECO:0007669"/>
    <property type="project" value="UniProtKB-KW"/>
</dbReference>
<name>A0A4V6D148_SETVI</name>
<dbReference type="Gramene" id="TKV92865">
    <property type="protein sequence ID" value="TKV92865"/>
    <property type="gene ID" value="SEVIR_9G188800v2"/>
</dbReference>
<dbReference type="EMBL" id="CM016560">
    <property type="protein sequence ID" value="TKV92865.1"/>
    <property type="molecule type" value="Genomic_DNA"/>
</dbReference>
<dbReference type="CDD" id="cd11073">
    <property type="entry name" value="CYP76-like"/>
    <property type="match status" value="1"/>
</dbReference>
<dbReference type="FunFam" id="1.10.630.10:FF:000007">
    <property type="entry name" value="Cytochrome P450 76C4"/>
    <property type="match status" value="1"/>
</dbReference>
<evidence type="ECO:0000256" key="6">
    <source>
        <dbReference type="PIRSR" id="PIRSR602401-1"/>
    </source>
</evidence>
<gene>
    <name evidence="9" type="ORF">SEVIR_9G188800v2</name>
</gene>
<dbReference type="GO" id="GO:0005506">
    <property type="term" value="F:iron ion binding"/>
    <property type="evidence" value="ECO:0007669"/>
    <property type="project" value="InterPro"/>
</dbReference>
<dbReference type="GO" id="GO:0016709">
    <property type="term" value="F:oxidoreductase activity, acting on paired donors, with incorporation or reduction of molecular oxygen, NAD(P)H as one donor, and incorporation of one atom of oxygen"/>
    <property type="evidence" value="ECO:0007669"/>
    <property type="project" value="UniProtKB-ARBA"/>
</dbReference>
<keyword evidence="2 6" id="KW-0479">Metal-binding</keyword>
<keyword evidence="8" id="KW-0812">Transmembrane</keyword>
<dbReference type="PANTHER" id="PTHR47950:SF48">
    <property type="entry name" value="CYTOCHROME P450 FAMILY PROTEIN, EXPRESSED"/>
    <property type="match status" value="1"/>
</dbReference>
<dbReference type="Proteomes" id="UP000298652">
    <property type="component" value="Chromosome 9"/>
</dbReference>
<evidence type="ECO:0000256" key="5">
    <source>
        <dbReference type="ARBA" id="ARBA00023004"/>
    </source>
</evidence>
<keyword evidence="5 6" id="KW-0408">Iron</keyword>
<dbReference type="AlphaFoldDB" id="A0A4V6D148"/>
<keyword evidence="10" id="KW-1185">Reference proteome</keyword>
<feature type="transmembrane region" description="Helical" evidence="8">
    <location>
        <begin position="21"/>
        <end position="39"/>
    </location>
</feature>
<dbReference type="GO" id="GO:0020037">
    <property type="term" value="F:heme binding"/>
    <property type="evidence" value="ECO:0007669"/>
    <property type="project" value="InterPro"/>
</dbReference>
<protein>
    <recommendedName>
        <fullName evidence="11">Cytochrome P450</fullName>
    </recommendedName>
</protein>
<keyword evidence="7" id="KW-0503">Monooxygenase</keyword>
<evidence type="ECO:0000256" key="2">
    <source>
        <dbReference type="ARBA" id="ARBA00022723"/>
    </source>
</evidence>
<evidence type="ECO:0000256" key="7">
    <source>
        <dbReference type="RuleBase" id="RU000461"/>
    </source>
</evidence>
<comment type="cofactor">
    <cofactor evidence="6">
        <name>heme</name>
        <dbReference type="ChEBI" id="CHEBI:30413"/>
    </cofactor>
</comment>
<evidence type="ECO:0000313" key="10">
    <source>
        <dbReference type="Proteomes" id="UP000298652"/>
    </source>
</evidence>
<reference evidence="9" key="1">
    <citation type="submission" date="2019-03" db="EMBL/GenBank/DDBJ databases">
        <title>WGS assembly of Setaria viridis.</title>
        <authorList>
            <person name="Huang P."/>
            <person name="Jenkins J."/>
            <person name="Grimwood J."/>
            <person name="Barry K."/>
            <person name="Healey A."/>
            <person name="Mamidi S."/>
            <person name="Sreedasyam A."/>
            <person name="Shu S."/>
            <person name="Feldman M."/>
            <person name="Wu J."/>
            <person name="Yu Y."/>
            <person name="Chen C."/>
            <person name="Johnson J."/>
            <person name="Rokhsar D."/>
            <person name="Baxter I."/>
            <person name="Schmutz J."/>
            <person name="Brutnell T."/>
            <person name="Kellogg E."/>
        </authorList>
    </citation>
    <scope>NUCLEOTIDE SEQUENCE [LARGE SCALE GENOMIC DNA]</scope>
</reference>
<evidence type="ECO:0000256" key="1">
    <source>
        <dbReference type="ARBA" id="ARBA00010617"/>
    </source>
</evidence>